<evidence type="ECO:0000313" key="2">
    <source>
        <dbReference type="EMBL" id="KAJ7636229.1"/>
    </source>
</evidence>
<dbReference type="InterPro" id="IPR032675">
    <property type="entry name" value="LRR_dom_sf"/>
</dbReference>
<evidence type="ECO:0000313" key="3">
    <source>
        <dbReference type="Proteomes" id="UP001221142"/>
    </source>
</evidence>
<gene>
    <name evidence="2" type="ORF">FB45DRAFT_864295</name>
</gene>
<dbReference type="Proteomes" id="UP001221142">
    <property type="component" value="Unassembled WGS sequence"/>
</dbReference>
<dbReference type="AlphaFoldDB" id="A0AAD7C0H4"/>
<reference evidence="2" key="1">
    <citation type="submission" date="2023-03" db="EMBL/GenBank/DDBJ databases">
        <title>Massive genome expansion in bonnet fungi (Mycena s.s.) driven by repeated elements and novel gene families across ecological guilds.</title>
        <authorList>
            <consortium name="Lawrence Berkeley National Laboratory"/>
            <person name="Harder C.B."/>
            <person name="Miyauchi S."/>
            <person name="Viragh M."/>
            <person name="Kuo A."/>
            <person name="Thoen E."/>
            <person name="Andreopoulos B."/>
            <person name="Lu D."/>
            <person name="Skrede I."/>
            <person name="Drula E."/>
            <person name="Henrissat B."/>
            <person name="Morin E."/>
            <person name="Kohler A."/>
            <person name="Barry K."/>
            <person name="LaButti K."/>
            <person name="Morin E."/>
            <person name="Salamov A."/>
            <person name="Lipzen A."/>
            <person name="Mereny Z."/>
            <person name="Hegedus B."/>
            <person name="Baldrian P."/>
            <person name="Stursova M."/>
            <person name="Weitz H."/>
            <person name="Taylor A."/>
            <person name="Grigoriev I.V."/>
            <person name="Nagy L.G."/>
            <person name="Martin F."/>
            <person name="Kauserud H."/>
        </authorList>
    </citation>
    <scope>NUCLEOTIDE SEQUENCE</scope>
    <source>
        <strain evidence="2">9284</strain>
    </source>
</reference>
<dbReference type="Gene3D" id="3.80.10.10">
    <property type="entry name" value="Ribonuclease Inhibitor"/>
    <property type="match status" value="1"/>
</dbReference>
<comment type="caution">
    <text evidence="2">The sequence shown here is derived from an EMBL/GenBank/DDBJ whole genome shotgun (WGS) entry which is preliminary data.</text>
</comment>
<feature type="region of interest" description="Disordered" evidence="1">
    <location>
        <begin position="67"/>
        <end position="240"/>
    </location>
</feature>
<proteinExistence type="predicted"/>
<organism evidence="2 3">
    <name type="scientific">Roridomyces roridus</name>
    <dbReference type="NCBI Taxonomy" id="1738132"/>
    <lineage>
        <taxon>Eukaryota</taxon>
        <taxon>Fungi</taxon>
        <taxon>Dikarya</taxon>
        <taxon>Basidiomycota</taxon>
        <taxon>Agaricomycotina</taxon>
        <taxon>Agaricomycetes</taxon>
        <taxon>Agaricomycetidae</taxon>
        <taxon>Agaricales</taxon>
        <taxon>Marasmiineae</taxon>
        <taxon>Mycenaceae</taxon>
        <taxon>Roridomyces</taxon>
    </lineage>
</organism>
<accession>A0AAD7C0H4</accession>
<evidence type="ECO:0000256" key="1">
    <source>
        <dbReference type="SAM" id="MobiDB-lite"/>
    </source>
</evidence>
<evidence type="ECO:0008006" key="4">
    <source>
        <dbReference type="Google" id="ProtNLM"/>
    </source>
</evidence>
<keyword evidence="3" id="KW-1185">Reference proteome</keyword>
<feature type="compositionally biased region" description="Low complexity" evidence="1">
    <location>
        <begin position="67"/>
        <end position="79"/>
    </location>
</feature>
<feature type="compositionally biased region" description="Low complexity" evidence="1">
    <location>
        <begin position="182"/>
        <end position="235"/>
    </location>
</feature>
<sequence>MTRCRECCTDDGAGVLFTWLLGTSLRGGSNGRVRIHCLEFPHPLNVPFSASTPFATSGSFQVVSSLPGTTTTPRQRPPQLVMDTGASTRGGWRVRVRVSDSNPPAHPWHTPTPVRAESESCASNRQKSRHTGDQPPVPSRRVPVPATTGTGQARVRVRHARYIEVGVHNSHGSTRLPTDRGSSSSSATSSSTSHSPSVAESPLGPTLSPDSTSPIATPSPSSSSAFSSSQTTPSPHNRISTRIRTSISELEGNSQMDLIVVGSAMVDSGDRLTPQRGFQHGASRSEALPMSELLSDSSSAYPDLFGSFGPLVAQVYRSALNVERIDQLVSNRLRENIALTIPLQAHEGNECRPQNSARDSTDSIENLPLLLLRWLRSPHSRVKSDFTVPLERNSPNIPNHHCSDHGVESKLAALPRTRASSTQRRPPSLLPTYMRAILWATNDHQKLNNVLASVLTVKPQIEDTRHPSTSGNGDVDNAVFSRRGSLTPGVSISPANLTVGQRTLPPAVILLPHAVLSHNPGDTQVENKRNSPRVGVNRYSEKLSFSVAFGDRGGPISLTWVCRAWRNIAHSSELWTSFNSYRHPVKYLPFWLHHAGSRPLDLEISLPSAESEAQALLSDLCESAQQWRTARFSSFSPISLASVLRGPFPALEKLCLCGDTSSTSSTLFRKAPRLREVNIFITDEQSWRKQLPWAQLTTLILFCESPEKAVKIARCIPQVEDLSIVLVEPEQGLLSPPTAPFVLSHLRTLSLGDASGCGILHHLTLPALENFRTNFKSDDDTQDPRDHLDEMSQLLDRSQCRLRKLDLKMQLSVDNVNILIQFMTMLPMASLRELTIQQMIYYHNYVQRGDIEGLLTNLTSRDKPLLPSLESLRLERCDFRVPLPPLVRMLSARRSGTGGVAILKSFYTSFAHADFEEDLNRDARKGILEDPELKNTLLELKDALLELRRLREDGLCVKIESDAEWFTEHVRTEWTWTKYGNEVGLWDRGNNWKSNQDDALRKKFEDGADLGCAENGGR</sequence>
<protein>
    <recommendedName>
        <fullName evidence="4">F-box domain-containing protein</fullName>
    </recommendedName>
</protein>
<dbReference type="EMBL" id="JARKIF010000006">
    <property type="protein sequence ID" value="KAJ7636229.1"/>
    <property type="molecule type" value="Genomic_DNA"/>
</dbReference>
<name>A0AAD7C0H4_9AGAR</name>